<dbReference type="KEGG" id="msub:BK009_10660"/>
<keyword evidence="4" id="KW-1185">Reference proteome</keyword>
<dbReference type="InterPro" id="IPR000182">
    <property type="entry name" value="GNAT_dom"/>
</dbReference>
<organism evidence="3 4">
    <name type="scientific">Methanobacterium subterraneum</name>
    <dbReference type="NCBI Taxonomy" id="59277"/>
    <lineage>
        <taxon>Archaea</taxon>
        <taxon>Methanobacteriati</taxon>
        <taxon>Methanobacteriota</taxon>
        <taxon>Methanomada group</taxon>
        <taxon>Methanobacteria</taxon>
        <taxon>Methanobacteriales</taxon>
        <taxon>Methanobacteriaceae</taxon>
        <taxon>Methanobacterium</taxon>
    </lineage>
</organism>
<dbReference type="Pfam" id="PF00583">
    <property type="entry name" value="Acetyltransf_1"/>
    <property type="match status" value="1"/>
</dbReference>
<evidence type="ECO:0000259" key="2">
    <source>
        <dbReference type="PROSITE" id="PS51186"/>
    </source>
</evidence>
<accession>A0A2H4VSN6</accession>
<gene>
    <name evidence="3" type="ORF">BK009_10660</name>
</gene>
<dbReference type="SUPFAM" id="SSF55729">
    <property type="entry name" value="Acyl-CoA N-acyltransferases (Nat)"/>
    <property type="match status" value="1"/>
</dbReference>
<name>A0A2H4VSN6_9EURY</name>
<dbReference type="AlphaFoldDB" id="A0A2H4VSN6"/>
<dbReference type="GeneID" id="35123619"/>
<dbReference type="CDD" id="cd04301">
    <property type="entry name" value="NAT_SF"/>
    <property type="match status" value="1"/>
</dbReference>
<proteinExistence type="predicted"/>
<dbReference type="PROSITE" id="PS51186">
    <property type="entry name" value="GNAT"/>
    <property type="match status" value="1"/>
</dbReference>
<feature type="domain" description="N-acetyltransferase" evidence="2">
    <location>
        <begin position="44"/>
        <end position="197"/>
    </location>
</feature>
<keyword evidence="1" id="KW-0808">Transferase</keyword>
<dbReference type="PANTHER" id="PTHR13947">
    <property type="entry name" value="GNAT FAMILY N-ACETYLTRANSFERASE"/>
    <property type="match status" value="1"/>
</dbReference>
<reference evidence="3 4" key="1">
    <citation type="submission" date="2016-10" db="EMBL/GenBank/DDBJ databases">
        <title>Comparative genomics between deep and shallow subseafloor isolates.</title>
        <authorList>
            <person name="Ishii S."/>
            <person name="Miller J.R."/>
            <person name="Sutton G."/>
            <person name="Suzuki S."/>
            <person name="Methe B."/>
            <person name="Inagaki F."/>
            <person name="Imachi H."/>
        </authorList>
    </citation>
    <scope>NUCLEOTIDE SEQUENCE [LARGE SCALE GENOMIC DNA]</scope>
    <source>
        <strain evidence="3 4">A8p</strain>
    </source>
</reference>
<protein>
    <recommendedName>
        <fullName evidence="2">N-acetyltransferase domain-containing protein</fullName>
    </recommendedName>
</protein>
<dbReference type="InterPro" id="IPR050769">
    <property type="entry name" value="NAT_camello-type"/>
</dbReference>
<dbReference type="RefSeq" id="WP_100907317.1">
    <property type="nucleotide sequence ID" value="NZ_CP017768.1"/>
</dbReference>
<dbReference type="InterPro" id="IPR016181">
    <property type="entry name" value="Acyl_CoA_acyltransferase"/>
</dbReference>
<sequence>MVKCSNCGAELREYYEYCLKCNAYNSLSESEVVKFCIQCGMENLEIRPFTAEDVDFIIYGQLELYEKEYGFTSDIWKGYIKDGVHELVNKFDNEKDCIYILEHHGVPSGCSAIKHVDEMTAQFRFLFLDSKIRGLGLGRKLLDMSIDFCKENEYKRVFLWTFSTLQAARYLYKNKGFTITETKENNEWGTPILEELGEIDL</sequence>
<evidence type="ECO:0000313" key="3">
    <source>
        <dbReference type="EMBL" id="AUB61096.1"/>
    </source>
</evidence>
<dbReference type="GO" id="GO:0008080">
    <property type="term" value="F:N-acetyltransferase activity"/>
    <property type="evidence" value="ECO:0007669"/>
    <property type="project" value="InterPro"/>
</dbReference>
<dbReference type="PANTHER" id="PTHR13947:SF37">
    <property type="entry name" value="LD18367P"/>
    <property type="match status" value="1"/>
</dbReference>
<dbReference type="EMBL" id="CP017768">
    <property type="protein sequence ID" value="AUB61096.1"/>
    <property type="molecule type" value="Genomic_DNA"/>
</dbReference>
<dbReference type="Gene3D" id="3.40.630.30">
    <property type="match status" value="1"/>
</dbReference>
<dbReference type="Proteomes" id="UP000232631">
    <property type="component" value="Chromosome"/>
</dbReference>
<evidence type="ECO:0000313" key="4">
    <source>
        <dbReference type="Proteomes" id="UP000232631"/>
    </source>
</evidence>
<evidence type="ECO:0000256" key="1">
    <source>
        <dbReference type="ARBA" id="ARBA00022679"/>
    </source>
</evidence>